<dbReference type="Pfam" id="PF12728">
    <property type="entry name" value="HTH_17"/>
    <property type="match status" value="1"/>
</dbReference>
<gene>
    <name evidence="3" type="ORF">KSX_91220</name>
</gene>
<keyword evidence="4" id="KW-1185">Reference proteome</keyword>
<evidence type="ECO:0000256" key="1">
    <source>
        <dbReference type="SAM" id="MobiDB-lite"/>
    </source>
</evidence>
<dbReference type="InterPro" id="IPR041657">
    <property type="entry name" value="HTH_17"/>
</dbReference>
<dbReference type="RefSeq" id="WP_220199911.1">
    <property type="nucleotide sequence ID" value="NZ_BNJF01000010.1"/>
</dbReference>
<name>A0A8J3IFI3_9CHLR</name>
<organism evidence="3 4">
    <name type="scientific">Ktedonospora formicarum</name>
    <dbReference type="NCBI Taxonomy" id="2778364"/>
    <lineage>
        <taxon>Bacteria</taxon>
        <taxon>Bacillati</taxon>
        <taxon>Chloroflexota</taxon>
        <taxon>Ktedonobacteria</taxon>
        <taxon>Ktedonobacterales</taxon>
        <taxon>Ktedonobacteraceae</taxon>
        <taxon>Ktedonospora</taxon>
    </lineage>
</organism>
<dbReference type="AlphaFoldDB" id="A0A8J3IFI3"/>
<dbReference type="SUPFAM" id="SSF46955">
    <property type="entry name" value="Putative DNA-binding domain"/>
    <property type="match status" value="1"/>
</dbReference>
<dbReference type="InterPro" id="IPR009061">
    <property type="entry name" value="DNA-bd_dom_put_sf"/>
</dbReference>
<feature type="compositionally biased region" description="Polar residues" evidence="1">
    <location>
        <begin position="31"/>
        <end position="41"/>
    </location>
</feature>
<sequence length="101" mass="11269">MSRTLTTVALVSPGVPEKPRRGRKKKEVMTQIPSPHSQSDISQERALTIEQTAQYLGVGRPKVYDYLRDGLSSVKLSDGVRRVMLSSLIAWLKERETCGVV</sequence>
<dbReference type="Proteomes" id="UP000612362">
    <property type="component" value="Unassembled WGS sequence"/>
</dbReference>
<feature type="region of interest" description="Disordered" evidence="1">
    <location>
        <begin position="13"/>
        <end position="41"/>
    </location>
</feature>
<protein>
    <recommendedName>
        <fullName evidence="2">Helix-turn-helix domain-containing protein</fullName>
    </recommendedName>
</protein>
<evidence type="ECO:0000313" key="3">
    <source>
        <dbReference type="EMBL" id="GHO50959.1"/>
    </source>
</evidence>
<dbReference type="EMBL" id="BNJF01000010">
    <property type="protein sequence ID" value="GHO50959.1"/>
    <property type="molecule type" value="Genomic_DNA"/>
</dbReference>
<proteinExistence type="predicted"/>
<evidence type="ECO:0000259" key="2">
    <source>
        <dbReference type="Pfam" id="PF12728"/>
    </source>
</evidence>
<comment type="caution">
    <text evidence="3">The sequence shown here is derived from an EMBL/GenBank/DDBJ whole genome shotgun (WGS) entry which is preliminary data.</text>
</comment>
<reference evidence="3" key="1">
    <citation type="submission" date="2020-10" db="EMBL/GenBank/DDBJ databases">
        <title>Taxonomic study of unclassified bacteria belonging to the class Ktedonobacteria.</title>
        <authorList>
            <person name="Yabe S."/>
            <person name="Wang C.M."/>
            <person name="Zheng Y."/>
            <person name="Sakai Y."/>
            <person name="Cavaletti L."/>
            <person name="Monciardini P."/>
            <person name="Donadio S."/>
        </authorList>
    </citation>
    <scope>NUCLEOTIDE SEQUENCE</scope>
    <source>
        <strain evidence="3">SOSP1-1</strain>
    </source>
</reference>
<feature type="domain" description="Helix-turn-helix" evidence="2">
    <location>
        <begin position="47"/>
        <end position="95"/>
    </location>
</feature>
<accession>A0A8J3IFI3</accession>
<evidence type="ECO:0000313" key="4">
    <source>
        <dbReference type="Proteomes" id="UP000612362"/>
    </source>
</evidence>